<evidence type="ECO:0000256" key="1">
    <source>
        <dbReference type="ARBA" id="ARBA00022723"/>
    </source>
</evidence>
<dbReference type="PROSITE" id="PS01359">
    <property type="entry name" value="ZF_PHD_1"/>
    <property type="match status" value="1"/>
</dbReference>
<dbReference type="Pfam" id="PF25298">
    <property type="entry name" value="Baculo_FP_2nd"/>
    <property type="match status" value="1"/>
</dbReference>
<name>A0A9J7ENQ5_SPOLT</name>
<dbReference type="AlphaFoldDB" id="A0A9J7ENQ5"/>
<dbReference type="SMART" id="SM00249">
    <property type="entry name" value="PHD"/>
    <property type="match status" value="1"/>
</dbReference>
<dbReference type="InterPro" id="IPR013083">
    <property type="entry name" value="Znf_RING/FYVE/PHD"/>
</dbReference>
<organism evidence="8 9">
    <name type="scientific">Spodoptera litura</name>
    <name type="common">Asian cotton leafworm</name>
    <dbReference type="NCBI Taxonomy" id="69820"/>
    <lineage>
        <taxon>Eukaryota</taxon>
        <taxon>Metazoa</taxon>
        <taxon>Ecdysozoa</taxon>
        <taxon>Arthropoda</taxon>
        <taxon>Hexapoda</taxon>
        <taxon>Insecta</taxon>
        <taxon>Pterygota</taxon>
        <taxon>Neoptera</taxon>
        <taxon>Endopterygota</taxon>
        <taxon>Lepidoptera</taxon>
        <taxon>Glossata</taxon>
        <taxon>Ditrysia</taxon>
        <taxon>Noctuoidea</taxon>
        <taxon>Noctuidae</taxon>
        <taxon>Amphipyrinae</taxon>
        <taxon>Spodoptera</taxon>
    </lineage>
</organism>
<evidence type="ECO:0000259" key="7">
    <source>
        <dbReference type="PROSITE" id="PS50089"/>
    </source>
</evidence>
<gene>
    <name evidence="9" type="primary">LOC111362313</name>
</gene>
<keyword evidence="3" id="KW-0862">Zinc</keyword>
<feature type="region of interest" description="Disordered" evidence="5">
    <location>
        <begin position="84"/>
        <end position="103"/>
    </location>
</feature>
<evidence type="ECO:0000256" key="2">
    <source>
        <dbReference type="ARBA" id="ARBA00022771"/>
    </source>
</evidence>
<evidence type="ECO:0000256" key="5">
    <source>
        <dbReference type="SAM" id="MobiDB-lite"/>
    </source>
</evidence>
<keyword evidence="1" id="KW-0479">Metal-binding</keyword>
<dbReference type="InterPro" id="IPR011011">
    <property type="entry name" value="Znf_FYVE_PHD"/>
</dbReference>
<evidence type="ECO:0000256" key="3">
    <source>
        <dbReference type="ARBA" id="ARBA00022833"/>
    </source>
</evidence>
<sequence length="381" mass="43421">MNTQCAACKQNITTGKPIKCSVCDAYYHKICVNATSIDTNKKRDSWSCPSCRSKSPRTYHNNETPVQLSSSDADINGSNVNVQSRAHKRAAVGSPVSERHEAENSKSFADLISEIRYLRTDMVEVKTTLKSLLDDIFKFNGRLDSYDDRLKCLEQSNPQSLIEKLERDFTQTTDFIASEQNDLKVKLEATNKIVHDLELEKSQTLFEMSKLQRRLFTIEKTSRCRNLEVQAVPEHRNENVDLIFKKLCEKLGVLVSESDIISCRRVAKLNPISNRPRNILVTLRSERLRDHVISGLKRYNKEHPNNSLNSGALGISGESRKIYLSEHLSPECKDLHAAARHAAKAHSFRFVWVKYGRVYLKKDIDCPAIHIKSKDCLNKLT</sequence>
<evidence type="ECO:0000256" key="4">
    <source>
        <dbReference type="PROSITE-ProRule" id="PRU00175"/>
    </source>
</evidence>
<reference evidence="9" key="1">
    <citation type="submission" date="2025-08" db="UniProtKB">
        <authorList>
            <consortium name="RefSeq"/>
        </authorList>
    </citation>
    <scope>IDENTIFICATION</scope>
    <source>
        <strain evidence="9">Ishihara</strain>
        <tissue evidence="9">Whole body</tissue>
    </source>
</reference>
<dbReference type="CDD" id="cd15489">
    <property type="entry name" value="PHD_SF"/>
    <property type="match status" value="1"/>
</dbReference>
<proteinExistence type="predicted"/>
<protein>
    <submittedName>
        <fullName evidence="9">Uncharacterized protein LOC111362313</fullName>
    </submittedName>
</protein>
<dbReference type="InterPro" id="IPR001841">
    <property type="entry name" value="Znf_RING"/>
</dbReference>
<evidence type="ECO:0000259" key="6">
    <source>
        <dbReference type="PROSITE" id="PS50016"/>
    </source>
</evidence>
<keyword evidence="2 4" id="KW-0863">Zinc-finger</keyword>
<dbReference type="GeneID" id="111362313"/>
<dbReference type="Proteomes" id="UP000301870">
    <property type="component" value="Unplaced"/>
</dbReference>
<dbReference type="InterPro" id="IPR001965">
    <property type="entry name" value="Znf_PHD"/>
</dbReference>
<dbReference type="Pfam" id="PF00628">
    <property type="entry name" value="PHD"/>
    <property type="match status" value="1"/>
</dbReference>
<keyword evidence="8" id="KW-1185">Reference proteome</keyword>
<dbReference type="Gene3D" id="3.30.40.10">
    <property type="entry name" value="Zinc/RING finger domain, C3HC4 (zinc finger)"/>
    <property type="match status" value="1"/>
</dbReference>
<dbReference type="OrthoDB" id="7479742at2759"/>
<feature type="domain" description="RING-type" evidence="7">
    <location>
        <begin position="5"/>
        <end position="52"/>
    </location>
</feature>
<dbReference type="InterPro" id="IPR057251">
    <property type="entry name" value="FP_C"/>
</dbReference>
<evidence type="ECO:0000313" key="8">
    <source>
        <dbReference type="Proteomes" id="UP000301870"/>
    </source>
</evidence>
<dbReference type="SUPFAM" id="SSF57903">
    <property type="entry name" value="FYVE/PHD zinc finger"/>
    <property type="match status" value="1"/>
</dbReference>
<dbReference type="PROSITE" id="PS50089">
    <property type="entry name" value="ZF_RING_2"/>
    <property type="match status" value="1"/>
</dbReference>
<dbReference type="KEGG" id="sliu:111362313"/>
<feature type="domain" description="PHD-type" evidence="6">
    <location>
        <begin position="2"/>
        <end position="54"/>
    </location>
</feature>
<dbReference type="PROSITE" id="PS50016">
    <property type="entry name" value="ZF_PHD_2"/>
    <property type="match status" value="1"/>
</dbReference>
<dbReference type="GO" id="GO:0008270">
    <property type="term" value="F:zinc ion binding"/>
    <property type="evidence" value="ECO:0007669"/>
    <property type="project" value="UniProtKB-KW"/>
</dbReference>
<evidence type="ECO:0000313" key="9">
    <source>
        <dbReference type="RefSeq" id="XP_022834738.1"/>
    </source>
</evidence>
<accession>A0A9J7ENQ5</accession>
<dbReference type="RefSeq" id="XP_022834738.1">
    <property type="nucleotide sequence ID" value="XM_022978970.1"/>
</dbReference>
<dbReference type="InterPro" id="IPR019786">
    <property type="entry name" value="Zinc_finger_PHD-type_CS"/>
</dbReference>
<dbReference type="InterPro" id="IPR019787">
    <property type="entry name" value="Znf_PHD-finger"/>
</dbReference>